<organism evidence="5 6">
    <name type="scientific">Xenorhabdus japonica</name>
    <dbReference type="NCBI Taxonomy" id="53341"/>
    <lineage>
        <taxon>Bacteria</taxon>
        <taxon>Pseudomonadati</taxon>
        <taxon>Pseudomonadota</taxon>
        <taxon>Gammaproteobacteria</taxon>
        <taxon>Enterobacterales</taxon>
        <taxon>Morganellaceae</taxon>
        <taxon>Xenorhabdus</taxon>
    </lineage>
</organism>
<dbReference type="SUPFAM" id="SSF49401">
    <property type="entry name" value="Bacterial adhesins"/>
    <property type="match status" value="1"/>
</dbReference>
<evidence type="ECO:0000256" key="4">
    <source>
        <dbReference type="ARBA" id="ARBA00023263"/>
    </source>
</evidence>
<keyword evidence="6" id="KW-1185">Reference proteome</keyword>
<name>A0A1I5BQ52_9GAMM</name>
<evidence type="ECO:0000256" key="1">
    <source>
        <dbReference type="ARBA" id="ARBA00004561"/>
    </source>
</evidence>
<dbReference type="EMBL" id="FOVO01000021">
    <property type="protein sequence ID" value="SFN76904.1"/>
    <property type="molecule type" value="Genomic_DNA"/>
</dbReference>
<dbReference type="PANTHER" id="PTHR33420">
    <property type="entry name" value="FIMBRIAL SUBUNIT ELFA-RELATED"/>
    <property type="match status" value="1"/>
</dbReference>
<evidence type="ECO:0000256" key="2">
    <source>
        <dbReference type="ARBA" id="ARBA00006671"/>
    </source>
</evidence>
<evidence type="ECO:0000313" key="5">
    <source>
        <dbReference type="EMBL" id="SFN76904.1"/>
    </source>
</evidence>
<dbReference type="RefSeq" id="WP_092519517.1">
    <property type="nucleotide sequence ID" value="NZ_CAWRAH010000029.1"/>
</dbReference>
<keyword evidence="4" id="KW-0281">Fimbrium</keyword>
<dbReference type="OrthoDB" id="6986861at2"/>
<keyword evidence="3" id="KW-0732">Signal</keyword>
<comment type="similarity">
    <text evidence="2">Belongs to the fimbrial protein family.</text>
</comment>
<dbReference type="Proteomes" id="UP000199011">
    <property type="component" value="Unassembled WGS sequence"/>
</dbReference>
<protein>
    <submittedName>
        <fullName evidence="5">Pilin (Type 1 fimbria component protein)</fullName>
    </submittedName>
</protein>
<dbReference type="InterPro" id="IPR008966">
    <property type="entry name" value="Adhesion_dom_sf"/>
</dbReference>
<dbReference type="Gene3D" id="2.60.40.1090">
    <property type="entry name" value="Fimbrial-type adhesion domain"/>
    <property type="match status" value="1"/>
</dbReference>
<dbReference type="AlphaFoldDB" id="A0A1I5BQ52"/>
<dbReference type="GO" id="GO:0043709">
    <property type="term" value="P:cell adhesion involved in single-species biofilm formation"/>
    <property type="evidence" value="ECO:0007669"/>
    <property type="project" value="TreeGrafter"/>
</dbReference>
<reference evidence="6" key="1">
    <citation type="submission" date="2016-10" db="EMBL/GenBank/DDBJ databases">
        <authorList>
            <person name="Varghese N."/>
            <person name="Submissions S."/>
        </authorList>
    </citation>
    <scope>NUCLEOTIDE SEQUENCE [LARGE SCALE GENOMIC DNA]</scope>
    <source>
        <strain evidence="6">DSM 16522</strain>
    </source>
</reference>
<sequence length="188" mass="20706">MINENPNYILQSLIILLGLWLPASGNAGKLPIEPNPNETWVHVSGSVVSTSCTIVLEDAWQSLNMGVISAKNLNQDSVGNQKNVVIKLTHCSLAKQSNAGYQLPVKISFEGQRDTEPHWFYLSGNAQGAVLTIHDSKGYLVREGEILPTTPIYGNGQQLKYKLSLISNGKPLLPGHYYAALRFKINYE</sequence>
<comment type="subcellular location">
    <subcellularLocation>
        <location evidence="1">Fimbrium</location>
    </subcellularLocation>
</comment>
<dbReference type="InterPro" id="IPR036937">
    <property type="entry name" value="Adhesion_dom_fimbrial_sf"/>
</dbReference>
<dbReference type="InterPro" id="IPR050263">
    <property type="entry name" value="Bact_Fimbrial_Adh_Pro"/>
</dbReference>
<dbReference type="STRING" id="53341.SAMN05421579_1213"/>
<proteinExistence type="inferred from homology"/>
<evidence type="ECO:0000313" key="6">
    <source>
        <dbReference type="Proteomes" id="UP000199011"/>
    </source>
</evidence>
<gene>
    <name evidence="5" type="ORF">SAMN05421579_1213</name>
</gene>
<dbReference type="PANTHER" id="PTHR33420:SF3">
    <property type="entry name" value="FIMBRIAL SUBUNIT ELFA"/>
    <property type="match status" value="1"/>
</dbReference>
<accession>A0A1I5BQ52</accession>
<dbReference type="GO" id="GO:0009289">
    <property type="term" value="C:pilus"/>
    <property type="evidence" value="ECO:0007669"/>
    <property type="project" value="UniProtKB-SubCell"/>
</dbReference>
<evidence type="ECO:0000256" key="3">
    <source>
        <dbReference type="ARBA" id="ARBA00022729"/>
    </source>
</evidence>